<dbReference type="CDD" id="cd11586">
    <property type="entry name" value="VbhA_like"/>
    <property type="match status" value="1"/>
</dbReference>
<dbReference type="EMBL" id="CP019236">
    <property type="protein sequence ID" value="APW39537.1"/>
    <property type="molecule type" value="Genomic_DNA"/>
</dbReference>
<dbReference type="AlphaFoldDB" id="A0A1P8K0K8"/>
<name>A0A1P8K0K8_9BURK</name>
<keyword evidence="3" id="KW-1185">Reference proteome</keyword>
<dbReference type="Gene3D" id="1.10.8.1050">
    <property type="entry name" value="Antitoxin VbhA-like"/>
    <property type="match status" value="1"/>
</dbReference>
<dbReference type="Pfam" id="PF18495">
    <property type="entry name" value="VbhA"/>
    <property type="match status" value="1"/>
</dbReference>
<dbReference type="RefSeq" id="WP_076201981.1">
    <property type="nucleotide sequence ID" value="NZ_CP019236.1"/>
</dbReference>
<dbReference type="InterPro" id="IPR033788">
    <property type="entry name" value="VbhA-like"/>
</dbReference>
<proteinExistence type="predicted"/>
<dbReference type="InterPro" id="IPR043038">
    <property type="entry name" value="VbhA_sf"/>
</dbReference>
<dbReference type="Proteomes" id="UP000186609">
    <property type="component" value="Chromosome"/>
</dbReference>
<protein>
    <recommendedName>
        <fullName evidence="1">Antitoxin VbhA domain-containing protein</fullName>
    </recommendedName>
</protein>
<feature type="domain" description="Antitoxin VbhA" evidence="1">
    <location>
        <begin position="16"/>
        <end position="56"/>
    </location>
</feature>
<sequence>MGTSTPSIAAEERAKRQKWIDFARGSIGLEGFKITPEHEARAERFVNGDMDLQEFVGARTRKSIAPKP</sequence>
<dbReference type="KEGG" id="rhy:RD110_21885"/>
<dbReference type="OrthoDB" id="7031576at2"/>
<reference evidence="2 3" key="1">
    <citation type="submission" date="2017-01" db="EMBL/GenBank/DDBJ databases">
        <authorList>
            <person name="Mah S.A."/>
            <person name="Swanson W.J."/>
            <person name="Moy G.W."/>
            <person name="Vacquier V.D."/>
        </authorList>
    </citation>
    <scope>NUCLEOTIDE SEQUENCE [LARGE SCALE GENOMIC DNA]</scope>
    <source>
        <strain evidence="2 3">DCY110</strain>
    </source>
</reference>
<accession>A0A1P8K0K8</accession>
<dbReference type="InterPro" id="IPR041535">
    <property type="entry name" value="VbhA"/>
</dbReference>
<organism evidence="2 3">
    <name type="scientific">Rhodoferax koreensis</name>
    <dbReference type="NCBI Taxonomy" id="1842727"/>
    <lineage>
        <taxon>Bacteria</taxon>
        <taxon>Pseudomonadati</taxon>
        <taxon>Pseudomonadota</taxon>
        <taxon>Betaproteobacteria</taxon>
        <taxon>Burkholderiales</taxon>
        <taxon>Comamonadaceae</taxon>
        <taxon>Rhodoferax</taxon>
    </lineage>
</organism>
<evidence type="ECO:0000259" key="1">
    <source>
        <dbReference type="Pfam" id="PF18495"/>
    </source>
</evidence>
<evidence type="ECO:0000313" key="2">
    <source>
        <dbReference type="EMBL" id="APW39537.1"/>
    </source>
</evidence>
<gene>
    <name evidence="2" type="ORF">RD110_21885</name>
</gene>
<evidence type="ECO:0000313" key="3">
    <source>
        <dbReference type="Proteomes" id="UP000186609"/>
    </source>
</evidence>